<evidence type="ECO:0000256" key="3">
    <source>
        <dbReference type="ARBA" id="ARBA00022801"/>
    </source>
</evidence>
<evidence type="ECO:0000313" key="16">
    <source>
        <dbReference type="EMBL" id="TID26745.1"/>
    </source>
</evidence>
<evidence type="ECO:0000256" key="6">
    <source>
        <dbReference type="ARBA" id="ARBA00022884"/>
    </source>
</evidence>
<feature type="region of interest" description="Disordered" evidence="13">
    <location>
        <begin position="141"/>
        <end position="167"/>
    </location>
</feature>
<keyword evidence="2" id="KW-0547">Nucleotide-binding</keyword>
<keyword evidence="17" id="KW-1185">Reference proteome</keyword>
<dbReference type="Gene3D" id="3.40.50.300">
    <property type="entry name" value="P-loop containing nucleotide triphosphate hydrolases"/>
    <property type="match status" value="2"/>
</dbReference>
<evidence type="ECO:0000256" key="7">
    <source>
        <dbReference type="ARBA" id="ARBA00024310"/>
    </source>
</evidence>
<dbReference type="GO" id="GO:0016787">
    <property type="term" value="F:hydrolase activity"/>
    <property type="evidence" value="ECO:0007669"/>
    <property type="project" value="UniProtKB-KW"/>
</dbReference>
<dbReference type="Pfam" id="PF00270">
    <property type="entry name" value="DEAD"/>
    <property type="match status" value="1"/>
</dbReference>
<dbReference type="GO" id="GO:0003724">
    <property type="term" value="F:RNA helicase activity"/>
    <property type="evidence" value="ECO:0007669"/>
    <property type="project" value="UniProtKB-EC"/>
</dbReference>
<evidence type="ECO:0000256" key="12">
    <source>
        <dbReference type="ARBA" id="ARBA00047984"/>
    </source>
</evidence>
<comment type="caution">
    <text evidence="16">The sequence shown here is derived from an EMBL/GenBank/DDBJ whole genome shotgun (WGS) entry which is preliminary data.</text>
</comment>
<gene>
    <name evidence="16" type="ORF">E6O75_ATG01238</name>
</gene>
<comment type="similarity">
    <text evidence="8">Belongs to the DEAD box helicase family. DDX52/ROK1 subfamily.</text>
</comment>
<keyword evidence="3" id="KW-0378">Hydrolase</keyword>
<dbReference type="Pfam" id="PF00271">
    <property type="entry name" value="Helicase_C"/>
    <property type="match status" value="1"/>
</dbReference>
<dbReference type="InterPro" id="IPR011545">
    <property type="entry name" value="DEAD/DEAH_box_helicase_dom"/>
</dbReference>
<evidence type="ECO:0000256" key="11">
    <source>
        <dbReference type="ARBA" id="ARBA00024419"/>
    </source>
</evidence>
<dbReference type="GO" id="GO:0005524">
    <property type="term" value="F:ATP binding"/>
    <property type="evidence" value="ECO:0007669"/>
    <property type="project" value="UniProtKB-KW"/>
</dbReference>
<keyword evidence="5" id="KW-0067">ATP-binding</keyword>
<dbReference type="SMART" id="SM00487">
    <property type="entry name" value="DEXDc"/>
    <property type="match status" value="1"/>
</dbReference>
<dbReference type="STRING" id="86259.A0A4Z1PRI8"/>
<dbReference type="GO" id="GO:0003723">
    <property type="term" value="F:RNA binding"/>
    <property type="evidence" value="ECO:0007669"/>
    <property type="project" value="UniProtKB-KW"/>
</dbReference>
<feature type="compositionally biased region" description="Acidic residues" evidence="13">
    <location>
        <begin position="318"/>
        <end position="332"/>
    </location>
</feature>
<dbReference type="InterPro" id="IPR050079">
    <property type="entry name" value="DEAD_box_RNA_helicase"/>
</dbReference>
<dbReference type="Proteomes" id="UP000298493">
    <property type="component" value="Unassembled WGS sequence"/>
</dbReference>
<feature type="region of interest" description="Disordered" evidence="13">
    <location>
        <begin position="657"/>
        <end position="715"/>
    </location>
</feature>
<evidence type="ECO:0000256" key="5">
    <source>
        <dbReference type="ARBA" id="ARBA00022840"/>
    </source>
</evidence>
<accession>A0A4Z1PRI8</accession>
<dbReference type="EC" id="3.6.4.13" evidence="1"/>
<evidence type="ECO:0000259" key="14">
    <source>
        <dbReference type="PROSITE" id="PS51192"/>
    </source>
</evidence>
<name>A0A4Z1PRI8_9PEZI</name>
<dbReference type="InterPro" id="IPR014001">
    <property type="entry name" value="Helicase_ATP-bd"/>
</dbReference>
<dbReference type="InterPro" id="IPR001650">
    <property type="entry name" value="Helicase_C-like"/>
</dbReference>
<evidence type="ECO:0000256" key="8">
    <source>
        <dbReference type="ARBA" id="ARBA00024355"/>
    </source>
</evidence>
<dbReference type="EMBL" id="SNSC02000002">
    <property type="protein sequence ID" value="TID26745.1"/>
    <property type="molecule type" value="Genomic_DNA"/>
</dbReference>
<dbReference type="InterPro" id="IPR027417">
    <property type="entry name" value="P-loop_NTPase"/>
</dbReference>
<dbReference type="CDD" id="cd18787">
    <property type="entry name" value="SF2_C_DEAD"/>
    <property type="match status" value="1"/>
</dbReference>
<dbReference type="SMART" id="SM00490">
    <property type="entry name" value="HELICc"/>
    <property type="match status" value="1"/>
</dbReference>
<evidence type="ECO:0000256" key="13">
    <source>
        <dbReference type="SAM" id="MobiDB-lite"/>
    </source>
</evidence>
<feature type="domain" description="Helicase C-terminal" evidence="15">
    <location>
        <begin position="468"/>
        <end position="640"/>
    </location>
</feature>
<dbReference type="AlphaFoldDB" id="A0A4Z1PRI8"/>
<comment type="catalytic activity">
    <reaction evidence="12">
        <text>ATP + H2O = ADP + phosphate + H(+)</text>
        <dbReference type="Rhea" id="RHEA:13065"/>
        <dbReference type="ChEBI" id="CHEBI:15377"/>
        <dbReference type="ChEBI" id="CHEBI:15378"/>
        <dbReference type="ChEBI" id="CHEBI:30616"/>
        <dbReference type="ChEBI" id="CHEBI:43474"/>
        <dbReference type="ChEBI" id="CHEBI:456216"/>
        <dbReference type="EC" id="3.6.4.13"/>
    </reaction>
</comment>
<dbReference type="PANTHER" id="PTHR47959:SF15">
    <property type="entry name" value="RNA HELICASE"/>
    <property type="match status" value="1"/>
</dbReference>
<feature type="region of interest" description="Disordered" evidence="13">
    <location>
        <begin position="1"/>
        <end position="117"/>
    </location>
</feature>
<dbReference type="InterPro" id="IPR044764">
    <property type="entry name" value="DDX52/Rok1_DEADc"/>
</dbReference>
<keyword evidence="4 16" id="KW-0347">Helicase</keyword>
<dbReference type="SUPFAM" id="SSF52540">
    <property type="entry name" value="P-loop containing nucleoside triphosphate hydrolases"/>
    <property type="match status" value="1"/>
</dbReference>
<dbReference type="PROSITE" id="PS51192">
    <property type="entry name" value="HELICASE_ATP_BIND_1"/>
    <property type="match status" value="1"/>
</dbReference>
<evidence type="ECO:0000256" key="2">
    <source>
        <dbReference type="ARBA" id="ARBA00022741"/>
    </source>
</evidence>
<dbReference type="PROSITE" id="PS51194">
    <property type="entry name" value="HELICASE_CTER"/>
    <property type="match status" value="1"/>
</dbReference>
<dbReference type="GO" id="GO:0030490">
    <property type="term" value="P:maturation of SSU-rRNA"/>
    <property type="evidence" value="ECO:0007669"/>
    <property type="project" value="InterPro"/>
</dbReference>
<keyword evidence="6" id="KW-0694">RNA-binding</keyword>
<feature type="region of interest" description="Disordered" evidence="13">
    <location>
        <begin position="305"/>
        <end position="337"/>
    </location>
</feature>
<proteinExistence type="inferred from homology"/>
<evidence type="ECO:0000256" key="10">
    <source>
        <dbReference type="ARBA" id="ARBA00024410"/>
    </source>
</evidence>
<evidence type="ECO:0000259" key="15">
    <source>
        <dbReference type="PROSITE" id="PS51194"/>
    </source>
</evidence>
<organism evidence="16 17">
    <name type="scientific">Venturia nashicola</name>
    <dbReference type="NCBI Taxonomy" id="86259"/>
    <lineage>
        <taxon>Eukaryota</taxon>
        <taxon>Fungi</taxon>
        <taxon>Dikarya</taxon>
        <taxon>Ascomycota</taxon>
        <taxon>Pezizomycotina</taxon>
        <taxon>Dothideomycetes</taxon>
        <taxon>Pleosporomycetidae</taxon>
        <taxon>Venturiales</taxon>
        <taxon>Venturiaceae</taxon>
        <taxon>Venturia</taxon>
    </lineage>
</organism>
<feature type="compositionally biased region" description="Polar residues" evidence="13">
    <location>
        <begin position="28"/>
        <end position="38"/>
    </location>
</feature>
<dbReference type="GO" id="GO:0005829">
    <property type="term" value="C:cytosol"/>
    <property type="evidence" value="ECO:0007669"/>
    <property type="project" value="TreeGrafter"/>
</dbReference>
<comment type="subunit">
    <text evidence="9">Interacts with the U3 snoRNA and is associated with the 90S and 40S pre-ribosomes.</text>
</comment>
<reference evidence="16 17" key="1">
    <citation type="submission" date="2019-04" db="EMBL/GenBank/DDBJ databases">
        <title>High contiguity whole genome sequence and gene annotation resource for two Venturia nashicola isolates.</title>
        <authorList>
            <person name="Prokchorchik M."/>
            <person name="Won K."/>
            <person name="Lee Y."/>
            <person name="Choi E.D."/>
            <person name="Segonzac C."/>
            <person name="Sohn K.H."/>
        </authorList>
    </citation>
    <scope>NUCLEOTIDE SEQUENCE [LARGE SCALE GENOMIC DNA]</scope>
    <source>
        <strain evidence="16 17">PRI2</strain>
    </source>
</reference>
<sequence>MDIFKLLSRSAKVNSKRKSTSTRLDQKLPSSGGNSNPQLFGKDEQPGNPASANGPSVLGKRKRGKGEPLVAEELPAELDFFGGSEKTAGKCRKKNVQDAARSKAQEEVAVQTTEEEEELDEENCKATLRAHKIKVSVLAEADTMANDKKKKSKSKKEEPNHKRALYPKPLTSFPQLQSRYPKFSKRLAENISNQGYTVPTEVQLASLPLLMGDSAEKSEGQDHERIGCNLLAVAPTGSGKTLAFMIPVLSAIIKERGTSEDEGVRALIVAPTRELANQIVNEGKKLAENTGVKISLVRKGMKIGGQVEAEETSKEATEVDGSDSEEASDEEDTKSVLRKKTSTVKSHILVSTPLALIHALQGLDGQPTTLPSVRYLVLDEADVLLDPLFREQTLAIWRSCAKETLITTLWSATMGSSIEDLALKYIPQNAYGNHMSTVRLVVGLKDTALPTLNHILTYAATETGKLLALRQLLHPTAPETDSAGRKALRPPLIVFTQTIERAKALHAELRYDIPPEAGGSSRIAALHSEMSETARAKVMTEFRKGEIWIIITTDLLARGVDFRGLNGVVNYDVPTSAAAYVHRVGRTGRAGREGGVAVTFYTKEDIPFVKPIANVIRASEKLRGDDGAKSSVQQWLLDALPMPSKNDRKEIKLKGLEARRSGKKSARISTKSGFDRRQNSKKGDGKGRVEKSKARIVREKTGRGNDGDDFGGFSD</sequence>
<feature type="compositionally biased region" description="Basic and acidic residues" evidence="13">
    <location>
        <begin position="673"/>
        <end position="706"/>
    </location>
</feature>
<evidence type="ECO:0000256" key="9">
    <source>
        <dbReference type="ARBA" id="ARBA00024367"/>
    </source>
</evidence>
<feature type="domain" description="Helicase ATP-binding" evidence="14">
    <location>
        <begin position="221"/>
        <end position="432"/>
    </location>
</feature>
<dbReference type="CDD" id="cd17957">
    <property type="entry name" value="DEADc_DDX52"/>
    <property type="match status" value="1"/>
</dbReference>
<evidence type="ECO:0000256" key="1">
    <source>
        <dbReference type="ARBA" id="ARBA00012552"/>
    </source>
</evidence>
<comment type="function">
    <text evidence="7">ATP-dependent RNA helicase involved in 40S ribosomal subunit biogenesis. Required for the processing and cleavage of 35S pre-rRNA at sites A0, A1, and A2, leading to mature 18S rRNA.</text>
</comment>
<evidence type="ECO:0000313" key="17">
    <source>
        <dbReference type="Proteomes" id="UP000298493"/>
    </source>
</evidence>
<evidence type="ECO:0000256" key="4">
    <source>
        <dbReference type="ARBA" id="ARBA00022806"/>
    </source>
</evidence>
<protein>
    <recommendedName>
        <fullName evidence="10">ATP-dependent RNA helicase ROK1</fullName>
        <ecNumber evidence="1">3.6.4.13</ecNumber>
    </recommendedName>
    <alternativeName>
        <fullName evidence="11">ATP-dependent RNA helicase rok1</fullName>
    </alternativeName>
</protein>
<dbReference type="PANTHER" id="PTHR47959">
    <property type="entry name" value="ATP-DEPENDENT RNA HELICASE RHLE-RELATED"/>
    <property type="match status" value="1"/>
</dbReference>